<dbReference type="Proteomes" id="UP000000763">
    <property type="component" value="Chromosome 6"/>
</dbReference>
<accession>Q0DB29</accession>
<evidence type="ECO:0000313" key="1">
    <source>
        <dbReference type="EMBL" id="BAF19944.2"/>
    </source>
</evidence>
<dbReference type="Gene3D" id="3.40.525.10">
    <property type="entry name" value="CRAL-TRIO lipid binding domain"/>
    <property type="match status" value="1"/>
</dbReference>
<gene>
    <name evidence="1" type="ordered locus">Os06g0607200</name>
</gene>
<protein>
    <submittedName>
        <fullName evidence="1">Os06g0607200 protein</fullName>
    </submittedName>
</protein>
<dbReference type="AlphaFoldDB" id="Q0DB29"/>
<sequence>DTACWIIRILKGVLLFFQGIPVFAIGVGQSTYDKASVHYYVQSHIQINEYRDRIVLPMASKKFGRPISTCIKVLDMTGLKLSALNQMKVLHTWTWHIQMFNFCIRSAYHEQLSIICAASD</sequence>
<dbReference type="EMBL" id="AP008212">
    <property type="protein sequence ID" value="BAF19944.2"/>
    <property type="molecule type" value="Genomic_DNA"/>
</dbReference>
<proteinExistence type="predicted"/>
<dbReference type="InterPro" id="IPR036865">
    <property type="entry name" value="CRAL-TRIO_dom_sf"/>
</dbReference>
<name>Q0DB29_ORYSJ</name>
<feature type="non-terminal residue" evidence="1">
    <location>
        <position position="1"/>
    </location>
</feature>
<dbReference type="SUPFAM" id="SSF52087">
    <property type="entry name" value="CRAL/TRIO domain"/>
    <property type="match status" value="1"/>
</dbReference>
<dbReference type="PANTHER" id="PTHR46226">
    <property type="entry name" value="CRAL-TRIO DOMAIN-CONTAINING PROTEIN"/>
    <property type="match status" value="1"/>
</dbReference>
<dbReference type="PANTHER" id="PTHR46226:SF6">
    <property type="entry name" value="SEC14P-LIKE PHOSPHATIDYLINOSITOL TRANSFER FAMILY PROTEIN"/>
    <property type="match status" value="1"/>
</dbReference>
<organism evidence="1 2">
    <name type="scientific">Oryza sativa subsp. japonica</name>
    <name type="common">Rice</name>
    <dbReference type="NCBI Taxonomy" id="39947"/>
    <lineage>
        <taxon>Eukaryota</taxon>
        <taxon>Viridiplantae</taxon>
        <taxon>Streptophyta</taxon>
        <taxon>Embryophyta</taxon>
        <taxon>Tracheophyta</taxon>
        <taxon>Spermatophyta</taxon>
        <taxon>Magnoliopsida</taxon>
        <taxon>Liliopsida</taxon>
        <taxon>Poales</taxon>
        <taxon>Poaceae</taxon>
        <taxon>BOP clade</taxon>
        <taxon>Oryzoideae</taxon>
        <taxon>Oryzeae</taxon>
        <taxon>Oryzinae</taxon>
        <taxon>Oryza</taxon>
        <taxon>Oryza sativa</taxon>
    </lineage>
</organism>
<reference evidence="1 2" key="1">
    <citation type="journal article" date="2005" name="Nature">
        <title>The map-based sequence of the rice genome.</title>
        <authorList>
            <consortium name="International rice genome sequencing project (IRGSP)"/>
            <person name="Matsumoto T."/>
            <person name="Wu J."/>
            <person name="Kanamori H."/>
            <person name="Katayose Y."/>
            <person name="Fujisawa M."/>
            <person name="Namiki N."/>
            <person name="Mizuno H."/>
            <person name="Yamamoto K."/>
            <person name="Antonio B.A."/>
            <person name="Baba T."/>
            <person name="Sakata K."/>
            <person name="Nagamura Y."/>
            <person name="Aoki H."/>
            <person name="Arikawa K."/>
            <person name="Arita K."/>
            <person name="Bito T."/>
            <person name="Chiden Y."/>
            <person name="Fujitsuka N."/>
            <person name="Fukunaka R."/>
            <person name="Hamada M."/>
            <person name="Harada C."/>
            <person name="Hayashi A."/>
            <person name="Hijishita S."/>
            <person name="Honda M."/>
            <person name="Hosokawa S."/>
            <person name="Ichikawa Y."/>
            <person name="Idonuma A."/>
            <person name="Iijima M."/>
            <person name="Ikeda M."/>
            <person name="Ikeno M."/>
            <person name="Ito K."/>
            <person name="Ito S."/>
            <person name="Ito T."/>
            <person name="Ito Y."/>
            <person name="Ito Y."/>
            <person name="Iwabuchi A."/>
            <person name="Kamiya K."/>
            <person name="Karasawa W."/>
            <person name="Kurita K."/>
            <person name="Katagiri S."/>
            <person name="Kikuta A."/>
            <person name="Kobayashi H."/>
            <person name="Kobayashi N."/>
            <person name="Machita K."/>
            <person name="Maehara T."/>
            <person name="Masukawa M."/>
            <person name="Mizubayashi T."/>
            <person name="Mukai Y."/>
            <person name="Nagasaki H."/>
            <person name="Nagata Y."/>
            <person name="Naito S."/>
            <person name="Nakashima M."/>
            <person name="Nakama Y."/>
            <person name="Nakamichi Y."/>
            <person name="Nakamura M."/>
            <person name="Meguro A."/>
            <person name="Negishi M."/>
            <person name="Ohta I."/>
            <person name="Ohta T."/>
            <person name="Okamoto M."/>
            <person name="Ono N."/>
            <person name="Saji S."/>
            <person name="Sakaguchi M."/>
            <person name="Sakai K."/>
            <person name="Shibata M."/>
            <person name="Shimokawa T."/>
            <person name="Song J."/>
            <person name="Takazaki Y."/>
            <person name="Terasawa K."/>
            <person name="Tsugane M."/>
            <person name="Tsuji K."/>
            <person name="Ueda S."/>
            <person name="Waki K."/>
            <person name="Yamagata H."/>
            <person name="Yamamoto M."/>
            <person name="Yamamoto S."/>
            <person name="Yamane H."/>
            <person name="Yoshiki S."/>
            <person name="Yoshihara R."/>
            <person name="Yukawa K."/>
            <person name="Zhong H."/>
            <person name="Yano M."/>
            <person name="Yuan Q."/>
            <person name="Ouyang S."/>
            <person name="Liu J."/>
            <person name="Jones K.M."/>
            <person name="Gansberger K."/>
            <person name="Moffat K."/>
            <person name="Hill J."/>
            <person name="Bera J."/>
            <person name="Fadrosh D."/>
            <person name="Jin S."/>
            <person name="Johri S."/>
            <person name="Kim M."/>
            <person name="Overton L."/>
            <person name="Reardon M."/>
            <person name="Tsitrin T."/>
            <person name="Vuong H."/>
            <person name="Weaver B."/>
            <person name="Ciecko A."/>
            <person name="Tallon L."/>
            <person name="Jackson J."/>
            <person name="Pai G."/>
            <person name="Aken S.V."/>
            <person name="Utterback T."/>
            <person name="Reidmuller S."/>
            <person name="Feldblyum T."/>
            <person name="Hsiao J."/>
            <person name="Zismann V."/>
            <person name="Iobst S."/>
            <person name="de Vazeille A.R."/>
            <person name="Buell C.R."/>
            <person name="Ying K."/>
            <person name="Li Y."/>
            <person name="Lu T."/>
            <person name="Huang Y."/>
            <person name="Zhao Q."/>
            <person name="Feng Q."/>
            <person name="Zhang L."/>
            <person name="Zhu J."/>
            <person name="Weng Q."/>
            <person name="Mu J."/>
            <person name="Lu Y."/>
            <person name="Fan D."/>
            <person name="Liu Y."/>
            <person name="Guan J."/>
            <person name="Zhang Y."/>
            <person name="Yu S."/>
            <person name="Liu X."/>
            <person name="Zhang Y."/>
            <person name="Hong G."/>
            <person name="Han B."/>
            <person name="Choisne N."/>
            <person name="Demange N."/>
            <person name="Orjeda G."/>
            <person name="Samain S."/>
            <person name="Cattolico L."/>
            <person name="Pelletier E."/>
            <person name="Couloux A."/>
            <person name="Segurens B."/>
            <person name="Wincker P."/>
            <person name="D'Hont A."/>
            <person name="Scarpelli C."/>
            <person name="Weissenbach J."/>
            <person name="Salanoubat M."/>
            <person name="Quetier F."/>
            <person name="Yu Y."/>
            <person name="Kim H.R."/>
            <person name="Rambo T."/>
            <person name="Currie J."/>
            <person name="Collura K."/>
            <person name="Luo M."/>
            <person name="Yang T."/>
            <person name="Ammiraju J.S.S."/>
            <person name="Engler F."/>
            <person name="Soderlund C."/>
            <person name="Wing R.A."/>
            <person name="Palmer L.E."/>
            <person name="de la Bastide M."/>
            <person name="Spiegel L."/>
            <person name="Nascimento L."/>
            <person name="Zutavern T."/>
            <person name="O'Shaughnessy A."/>
            <person name="Dike S."/>
            <person name="Dedhia N."/>
            <person name="Preston R."/>
            <person name="Balija V."/>
            <person name="McCombie W.R."/>
            <person name="Chow T."/>
            <person name="Chen H."/>
            <person name="Chung M."/>
            <person name="Chen C."/>
            <person name="Shaw J."/>
            <person name="Wu H."/>
            <person name="Hsiao K."/>
            <person name="Chao Y."/>
            <person name="Chu M."/>
            <person name="Cheng C."/>
            <person name="Hour A."/>
            <person name="Lee P."/>
            <person name="Lin S."/>
            <person name="Lin Y."/>
            <person name="Liou J."/>
            <person name="Liu S."/>
            <person name="Hsing Y."/>
            <person name="Raghuvanshi S."/>
            <person name="Mohanty A."/>
            <person name="Bharti A.K."/>
            <person name="Gaur A."/>
            <person name="Gupta V."/>
            <person name="Kumar D."/>
            <person name="Ravi V."/>
            <person name="Vij S."/>
            <person name="Kapur A."/>
            <person name="Khurana P."/>
            <person name="Khurana P."/>
            <person name="Khurana J.P."/>
            <person name="Tyagi A.K."/>
            <person name="Gaikwad K."/>
            <person name="Singh A."/>
            <person name="Dalal V."/>
            <person name="Srivastava S."/>
            <person name="Dixit A."/>
            <person name="Pal A.K."/>
            <person name="Ghazi I.A."/>
            <person name="Yadav M."/>
            <person name="Pandit A."/>
            <person name="Bhargava A."/>
            <person name="Sureshbabu K."/>
            <person name="Batra K."/>
            <person name="Sharma T.R."/>
            <person name="Mohapatra T."/>
            <person name="Singh N.K."/>
            <person name="Messing J."/>
            <person name="Nelson A.B."/>
            <person name="Fuks G."/>
            <person name="Kavchok S."/>
            <person name="Keizer G."/>
            <person name="Linton E."/>
            <person name="Llaca V."/>
            <person name="Song R."/>
            <person name="Tanyolac B."/>
            <person name="Young S."/>
            <person name="Ho-Il K."/>
            <person name="Hahn J.H."/>
            <person name="Sangsakoo G."/>
            <person name="Vanavichit A."/>
            <person name="de Mattos Luiz.A.T."/>
            <person name="Zimmer P.D."/>
            <person name="Malone G."/>
            <person name="Dellagostin O."/>
            <person name="de Oliveira A.C."/>
            <person name="Bevan M."/>
            <person name="Bancroft I."/>
            <person name="Minx P."/>
            <person name="Cordum H."/>
            <person name="Wilson R."/>
            <person name="Cheng Z."/>
            <person name="Jin W."/>
            <person name="Jiang J."/>
            <person name="Leong S.A."/>
            <person name="Iwama H."/>
            <person name="Gojobori T."/>
            <person name="Itoh T."/>
            <person name="Niimura Y."/>
            <person name="Fujii Y."/>
            <person name="Habara T."/>
            <person name="Sakai H."/>
            <person name="Sato Y."/>
            <person name="Wilson G."/>
            <person name="Kumar K."/>
            <person name="McCouch S."/>
            <person name="Juretic N."/>
            <person name="Hoen D."/>
            <person name="Wright S."/>
            <person name="Bruskiewich R."/>
            <person name="Bureau T."/>
            <person name="Miyao A."/>
            <person name="Hirochika H."/>
            <person name="Nishikawa T."/>
            <person name="Kadowaki K."/>
            <person name="Sugiura M."/>
            <person name="Burr B."/>
            <person name="Sasaki T."/>
        </authorList>
    </citation>
    <scope>NUCLEOTIDE SEQUENCE [LARGE SCALE GENOMIC DNA]</scope>
    <source>
        <strain evidence="2">cv. Nipponbare</strain>
    </source>
</reference>
<dbReference type="KEGG" id="dosa:Os06g0607200"/>
<evidence type="ECO:0000313" key="2">
    <source>
        <dbReference type="Proteomes" id="UP000000763"/>
    </source>
</evidence>
<reference evidence="2" key="2">
    <citation type="journal article" date="2008" name="Nucleic Acids Res.">
        <title>The rice annotation project database (RAP-DB): 2008 update.</title>
        <authorList>
            <consortium name="The rice annotation project (RAP)"/>
        </authorList>
    </citation>
    <scope>GENOME REANNOTATION</scope>
    <source>
        <strain evidence="2">cv. Nipponbare</strain>
    </source>
</reference>